<gene>
    <name evidence="1" type="ORF">GTU77_05575</name>
</gene>
<proteinExistence type="predicted"/>
<reference evidence="1" key="1">
    <citation type="submission" date="2020-01" db="EMBL/GenBank/DDBJ databases">
        <title>First Reported Case and Whole Genome of Weissella confusa in an Equid.</title>
        <authorList>
            <person name="Little S.V."/>
            <person name="Lawhon S.D."/>
        </authorList>
    </citation>
    <scope>NUCLEOTIDE SEQUENCE</scope>
    <source>
        <strain evidence="1">718955</strain>
    </source>
</reference>
<dbReference type="Proteomes" id="UP000719917">
    <property type="component" value="Unassembled WGS sequence"/>
</dbReference>
<evidence type="ECO:0000313" key="2">
    <source>
        <dbReference type="Proteomes" id="UP000719917"/>
    </source>
</evidence>
<protein>
    <submittedName>
        <fullName evidence="1">Uncharacterized protein</fullName>
    </submittedName>
</protein>
<comment type="caution">
    <text evidence="1">The sequence shown here is derived from an EMBL/GenBank/DDBJ whole genome shotgun (WGS) entry which is preliminary data.</text>
</comment>
<dbReference type="EMBL" id="JAAAMQ010000010">
    <property type="protein sequence ID" value="NBA11684.1"/>
    <property type="molecule type" value="Genomic_DNA"/>
</dbReference>
<evidence type="ECO:0000313" key="1">
    <source>
        <dbReference type="EMBL" id="NBA11684.1"/>
    </source>
</evidence>
<name>A0AAJ3DB43_WEICO</name>
<organism evidence="1 2">
    <name type="scientific">Weissella confusa</name>
    <name type="common">Lactobacillus confusus</name>
    <dbReference type="NCBI Taxonomy" id="1583"/>
    <lineage>
        <taxon>Bacteria</taxon>
        <taxon>Bacillati</taxon>
        <taxon>Bacillota</taxon>
        <taxon>Bacilli</taxon>
        <taxon>Lactobacillales</taxon>
        <taxon>Lactobacillaceae</taxon>
        <taxon>Weissella</taxon>
    </lineage>
</organism>
<dbReference type="AlphaFoldDB" id="A0AAJ3DB43"/>
<dbReference type="RefSeq" id="WP_161690915.1">
    <property type="nucleotide sequence ID" value="NZ_JAAAMQ010000010.1"/>
</dbReference>
<sequence length="48" mass="5606">MMTELNNSKPCDDEIERRIIKAELQEFGLLPDDSIEITNANEQLNDLW</sequence>
<accession>A0AAJ3DB43</accession>